<organism evidence="2 3">
    <name type="scientific">Peribacillus cavernae</name>
    <dbReference type="NCBI Taxonomy" id="1674310"/>
    <lineage>
        <taxon>Bacteria</taxon>
        <taxon>Bacillati</taxon>
        <taxon>Bacillota</taxon>
        <taxon>Bacilli</taxon>
        <taxon>Bacillales</taxon>
        <taxon>Bacillaceae</taxon>
        <taxon>Peribacillus</taxon>
    </lineage>
</organism>
<evidence type="ECO:0000313" key="2">
    <source>
        <dbReference type="EMBL" id="RUQ30212.1"/>
    </source>
</evidence>
<name>A0A3S0W8V9_9BACI</name>
<proteinExistence type="predicted"/>
<dbReference type="AlphaFoldDB" id="A0A3S0W8V9"/>
<dbReference type="EMBL" id="RYZZ01000007">
    <property type="protein sequence ID" value="RUQ30212.1"/>
    <property type="molecule type" value="Genomic_DNA"/>
</dbReference>
<dbReference type="Proteomes" id="UP000267430">
    <property type="component" value="Unassembled WGS sequence"/>
</dbReference>
<evidence type="ECO:0000259" key="1">
    <source>
        <dbReference type="Pfam" id="PF07872"/>
    </source>
</evidence>
<feature type="domain" description="DUF1659" evidence="1">
    <location>
        <begin position="3"/>
        <end position="71"/>
    </location>
</feature>
<dbReference type="InterPro" id="IPR012454">
    <property type="entry name" value="DUF1659"/>
</dbReference>
<evidence type="ECO:0000313" key="3">
    <source>
        <dbReference type="Proteomes" id="UP000267430"/>
    </source>
</evidence>
<dbReference type="RefSeq" id="WP_126864234.1">
    <property type="nucleotide sequence ID" value="NZ_JAUSTX010000001.1"/>
</dbReference>
<dbReference type="Pfam" id="PF07872">
    <property type="entry name" value="DUF1659"/>
    <property type="match status" value="1"/>
</dbReference>
<keyword evidence="3" id="KW-1185">Reference proteome</keyword>
<reference evidence="2 3" key="1">
    <citation type="submission" date="2018-12" db="EMBL/GenBank/DDBJ databases">
        <title>Bacillus chawlae sp. nov., Bacillus glennii sp. nov., and Bacillus saganii sp. nov. Isolated from the Vehicle Assembly Building at Kennedy Space Center where the Viking Spacecraft were Assembled.</title>
        <authorList>
            <person name="Seuylemezian A."/>
            <person name="Vaishampayan P."/>
        </authorList>
    </citation>
    <scope>NUCLEOTIDE SEQUENCE [LARGE SCALE GENOMIC DNA]</scope>
    <source>
        <strain evidence="2 3">L5</strain>
    </source>
</reference>
<sequence length="72" mass="7904">MANQSLYASTLRVTYETGLNEKGEPQLKRKAFSNVKTSATADQLLQTAQSMANLQQFIVVEIARQDTASIIA</sequence>
<protein>
    <submittedName>
        <fullName evidence="2">DUF1659 domain-containing protein</fullName>
    </submittedName>
</protein>
<dbReference type="OrthoDB" id="48766at2"/>
<comment type="caution">
    <text evidence="2">The sequence shown here is derived from an EMBL/GenBank/DDBJ whole genome shotgun (WGS) entry which is preliminary data.</text>
</comment>
<accession>A0A3S0W8V9</accession>
<gene>
    <name evidence="2" type="ORF">ELQ35_07675</name>
</gene>